<evidence type="ECO:0000313" key="3">
    <source>
        <dbReference type="Proteomes" id="UP001155587"/>
    </source>
</evidence>
<dbReference type="RefSeq" id="WP_265675707.1">
    <property type="nucleotide sequence ID" value="NZ_JAKRRY010000019.1"/>
</dbReference>
<proteinExistence type="predicted"/>
<organism evidence="2 3">
    <name type="scientific">Vibrio qingdaonensis</name>
    <dbReference type="NCBI Taxonomy" id="2829491"/>
    <lineage>
        <taxon>Bacteria</taxon>
        <taxon>Pseudomonadati</taxon>
        <taxon>Pseudomonadota</taxon>
        <taxon>Gammaproteobacteria</taxon>
        <taxon>Vibrionales</taxon>
        <taxon>Vibrionaceae</taxon>
        <taxon>Vibrio</taxon>
    </lineage>
</organism>
<feature type="domain" description="Glycine-zipper-containing OmpA-like membrane" evidence="1">
    <location>
        <begin position="28"/>
        <end position="63"/>
    </location>
</feature>
<dbReference type="InterPro" id="IPR025693">
    <property type="entry name" value="Gly-zipper_OmpA-like_dom"/>
</dbReference>
<sequence>MQKSILLTTLFAASASAYHPCDGGNEITDAVEGAVVGGVVGAVAGNASAGAAIGATAGVISGAYDEIDCDNYLADEIVADAVQEDIEDEIVADALWD</sequence>
<reference evidence="2" key="1">
    <citation type="submission" date="2022-02" db="EMBL/GenBank/DDBJ databases">
        <title>Vibrio sp. nov, a new bacterium isolated from seawater.</title>
        <authorList>
            <person name="Yuan Y."/>
        </authorList>
    </citation>
    <scope>NUCLEOTIDE SEQUENCE</scope>
    <source>
        <strain evidence="2">ZSDZ65</strain>
    </source>
</reference>
<dbReference type="Pfam" id="PF13436">
    <property type="entry name" value="Gly-zipper_OmpA"/>
    <property type="match status" value="1"/>
</dbReference>
<dbReference type="EMBL" id="JAKRRY010000019">
    <property type="protein sequence ID" value="MCW8347176.1"/>
    <property type="molecule type" value="Genomic_DNA"/>
</dbReference>
<evidence type="ECO:0000313" key="2">
    <source>
        <dbReference type="EMBL" id="MCW8347176.1"/>
    </source>
</evidence>
<dbReference type="Proteomes" id="UP001155587">
    <property type="component" value="Unassembled WGS sequence"/>
</dbReference>
<gene>
    <name evidence="2" type="ORF">MD535_14315</name>
</gene>
<protein>
    <submittedName>
        <fullName evidence="2">DUF1269 domain-containing protein</fullName>
    </submittedName>
</protein>
<dbReference type="AlphaFoldDB" id="A0A9X3CPR5"/>
<name>A0A9X3CPR5_9VIBR</name>
<keyword evidence="3" id="KW-1185">Reference proteome</keyword>
<comment type="caution">
    <text evidence="2">The sequence shown here is derived from an EMBL/GenBank/DDBJ whole genome shotgun (WGS) entry which is preliminary data.</text>
</comment>
<accession>A0A9X3CPR5</accession>
<evidence type="ECO:0000259" key="1">
    <source>
        <dbReference type="Pfam" id="PF13436"/>
    </source>
</evidence>